<feature type="non-terminal residue" evidence="1">
    <location>
        <position position="1"/>
    </location>
</feature>
<name>A0ABD5T501_9EURY</name>
<sequence length="52" mass="5521">DGASVVYGQPGEGMVRVPVTPEARDEARELFEALDGDVDAAYDALGVDPDER</sequence>
<protein>
    <submittedName>
        <fullName evidence="1">DUF359 domain-containing protein</fullName>
    </submittedName>
</protein>
<gene>
    <name evidence="1" type="ORF">ACFQDD_12450</name>
</gene>
<reference evidence="1 2" key="1">
    <citation type="journal article" date="2019" name="Int. J. Syst. Evol. Microbiol.">
        <title>The Global Catalogue of Microorganisms (GCM) 10K type strain sequencing project: providing services to taxonomists for standard genome sequencing and annotation.</title>
        <authorList>
            <consortium name="The Broad Institute Genomics Platform"/>
            <consortium name="The Broad Institute Genome Sequencing Center for Infectious Disease"/>
            <person name="Wu L."/>
            <person name="Ma J."/>
        </authorList>
    </citation>
    <scope>NUCLEOTIDE SEQUENCE [LARGE SCALE GENOMIC DNA]</scope>
    <source>
        <strain evidence="1 2">PJ61</strain>
    </source>
</reference>
<dbReference type="EMBL" id="JBHSWT010000735">
    <property type="protein sequence ID" value="MFC6772314.1"/>
    <property type="molecule type" value="Genomic_DNA"/>
</dbReference>
<organism evidence="1 2">
    <name type="scientific">Halorubrum pallidum</name>
    <dbReference type="NCBI Taxonomy" id="1526114"/>
    <lineage>
        <taxon>Archaea</taxon>
        <taxon>Methanobacteriati</taxon>
        <taxon>Methanobacteriota</taxon>
        <taxon>Stenosarchaea group</taxon>
        <taxon>Halobacteria</taxon>
        <taxon>Halobacteriales</taxon>
        <taxon>Haloferacaceae</taxon>
        <taxon>Halorubrum</taxon>
    </lineage>
</organism>
<evidence type="ECO:0000313" key="2">
    <source>
        <dbReference type="Proteomes" id="UP001596274"/>
    </source>
</evidence>
<accession>A0ABD5T501</accession>
<dbReference type="Proteomes" id="UP001596274">
    <property type="component" value="Unassembled WGS sequence"/>
</dbReference>
<dbReference type="InterPro" id="IPR007164">
    <property type="entry name" value="GTP-dep_dephospho-CoA_kin"/>
</dbReference>
<evidence type="ECO:0000313" key="1">
    <source>
        <dbReference type="EMBL" id="MFC6772314.1"/>
    </source>
</evidence>
<comment type="caution">
    <text evidence="1">The sequence shown here is derived from an EMBL/GenBank/DDBJ whole genome shotgun (WGS) entry which is preliminary data.</text>
</comment>
<dbReference type="Pfam" id="PF04019">
    <property type="entry name" value="DUF359"/>
    <property type="match status" value="1"/>
</dbReference>
<keyword evidence="2" id="KW-1185">Reference proteome</keyword>
<proteinExistence type="predicted"/>
<dbReference type="AlphaFoldDB" id="A0ABD5T501"/>